<comment type="caution">
    <text evidence="2">The sequence shown here is derived from an EMBL/GenBank/DDBJ whole genome shotgun (WGS) entry which is preliminary data.</text>
</comment>
<reference evidence="2 3" key="1">
    <citation type="journal article" date="2024" name="IMA Fungus">
        <title>IMA Genome - F19 : A genome assembly and annotation guide to empower mycologists, including annotated draft genome sequences of Ceratocystis pirilliformis, Diaporthe australafricana, Fusarium ophioides, Paecilomyces lecythidis, and Sporothrix stenoceras.</title>
        <authorList>
            <person name="Aylward J."/>
            <person name="Wilson A.M."/>
            <person name="Visagie C.M."/>
            <person name="Spraker J."/>
            <person name="Barnes I."/>
            <person name="Buitendag C."/>
            <person name="Ceriani C."/>
            <person name="Del Mar Angel L."/>
            <person name="du Plessis D."/>
            <person name="Fuchs T."/>
            <person name="Gasser K."/>
            <person name="Kramer D."/>
            <person name="Li W."/>
            <person name="Munsamy K."/>
            <person name="Piso A."/>
            <person name="Price J.L."/>
            <person name="Sonnekus B."/>
            <person name="Thomas C."/>
            <person name="van der Nest A."/>
            <person name="van Dijk A."/>
            <person name="van Heerden A."/>
            <person name="van Vuuren N."/>
            <person name="Yilmaz N."/>
            <person name="Duong T.A."/>
            <person name="van der Merwe N.A."/>
            <person name="Wingfield M.J."/>
            <person name="Wingfield B.D."/>
        </authorList>
    </citation>
    <scope>NUCLEOTIDE SEQUENCE [LARGE SCALE GENOMIC DNA]</scope>
    <source>
        <strain evidence="2 3">CMW 18300</strain>
    </source>
</reference>
<sequence>MKTTAAFATVLACASSTLAQAGPENYYNLVASAPGESFDGKALKPLERHWHIGIESNSTCGDATPAVALIDATIAVYGDGTSHQQYAYVDISGAADGLLALTPANTPGGAPAGPFSLMGSEQDQIYLYYNGAESADGQWLACPGETDGDYWVYPEKAYAKEVGKDQCTVFQVNAQAVEQPTESCVFY</sequence>
<protein>
    <recommendedName>
        <fullName evidence="4">Cell wall protein PhiA</fullName>
    </recommendedName>
</protein>
<keyword evidence="3" id="KW-1185">Reference proteome</keyword>
<dbReference type="EMBL" id="JAWRVE010000104">
    <property type="protein sequence ID" value="KAL1858741.1"/>
    <property type="molecule type" value="Genomic_DNA"/>
</dbReference>
<gene>
    <name evidence="2" type="ORF">Daus18300_009875</name>
</gene>
<keyword evidence="1" id="KW-0732">Signal</keyword>
<evidence type="ECO:0000313" key="2">
    <source>
        <dbReference type="EMBL" id="KAL1858741.1"/>
    </source>
</evidence>
<feature type="chain" id="PRO_5047168774" description="Cell wall protein PhiA" evidence="1">
    <location>
        <begin position="20"/>
        <end position="187"/>
    </location>
</feature>
<evidence type="ECO:0000313" key="3">
    <source>
        <dbReference type="Proteomes" id="UP001583177"/>
    </source>
</evidence>
<proteinExistence type="predicted"/>
<feature type="signal peptide" evidence="1">
    <location>
        <begin position="1"/>
        <end position="19"/>
    </location>
</feature>
<accession>A0ABR3WCL9</accession>
<organism evidence="2 3">
    <name type="scientific">Diaporthe australafricana</name>
    <dbReference type="NCBI Taxonomy" id="127596"/>
    <lineage>
        <taxon>Eukaryota</taxon>
        <taxon>Fungi</taxon>
        <taxon>Dikarya</taxon>
        <taxon>Ascomycota</taxon>
        <taxon>Pezizomycotina</taxon>
        <taxon>Sordariomycetes</taxon>
        <taxon>Sordariomycetidae</taxon>
        <taxon>Diaporthales</taxon>
        <taxon>Diaporthaceae</taxon>
        <taxon>Diaporthe</taxon>
    </lineage>
</organism>
<evidence type="ECO:0000256" key="1">
    <source>
        <dbReference type="SAM" id="SignalP"/>
    </source>
</evidence>
<dbReference type="Proteomes" id="UP001583177">
    <property type="component" value="Unassembled WGS sequence"/>
</dbReference>
<name>A0ABR3WCL9_9PEZI</name>
<evidence type="ECO:0008006" key="4">
    <source>
        <dbReference type="Google" id="ProtNLM"/>
    </source>
</evidence>